<keyword evidence="3" id="KW-1185">Reference proteome</keyword>
<dbReference type="InterPro" id="IPR029058">
    <property type="entry name" value="AB_hydrolase_fold"/>
</dbReference>
<dbReference type="PANTHER" id="PTHR40111:SF1">
    <property type="entry name" value="CEPHALOSPORIN-C DEACETYLASE"/>
    <property type="match status" value="1"/>
</dbReference>
<protein>
    <submittedName>
        <fullName evidence="2">Acetylxylan esterase</fullName>
    </submittedName>
</protein>
<proteinExistence type="predicted"/>
<dbReference type="Pfam" id="PF05448">
    <property type="entry name" value="AXE1"/>
    <property type="match status" value="1"/>
</dbReference>
<feature type="domain" description="Acetyl xylan esterase" evidence="1">
    <location>
        <begin position="23"/>
        <end position="284"/>
    </location>
</feature>
<evidence type="ECO:0000313" key="2">
    <source>
        <dbReference type="EMBL" id="GAA4775625.1"/>
    </source>
</evidence>
<dbReference type="EMBL" id="BAABKO010000003">
    <property type="protein sequence ID" value="GAA4775625.1"/>
    <property type="molecule type" value="Genomic_DNA"/>
</dbReference>
<evidence type="ECO:0000313" key="3">
    <source>
        <dbReference type="Proteomes" id="UP001501645"/>
    </source>
</evidence>
<sequence length="320" mass="34464">MRPGEELTIYDLAGLLSPPAPLAEPDDFDAFWGRTRTELLAPGLDVAVEEEVETAAHTVQRISFASSAGERATAWLALPAAPVHGGLVFGHGYGGRDAPEMDRVPAGVAAVFPVANGFSRYVKSAFPAIGSDHVLHGIADRETYAHRFAVADIWRAASLLLDAAPGARHRLDYLGVSFGGGIGALALAFDDRFRRAVLDVPSFGHFPMRLSRLCTGSGEAVRRHLVDHPEDRATLDWFDAAIAARRIRIPVLVAAALQDPSVDPRGQFAVYHALGGEKRLTVREVGHLDGPLADEAERRVRRHGVEFLAAGDLAEIPGRR</sequence>
<evidence type="ECO:0000259" key="1">
    <source>
        <dbReference type="Pfam" id="PF05448"/>
    </source>
</evidence>
<organism evidence="2 3">
    <name type="scientific">Microbacterium gilvum</name>
    <dbReference type="NCBI Taxonomy" id="1336204"/>
    <lineage>
        <taxon>Bacteria</taxon>
        <taxon>Bacillati</taxon>
        <taxon>Actinomycetota</taxon>
        <taxon>Actinomycetes</taxon>
        <taxon>Micrococcales</taxon>
        <taxon>Microbacteriaceae</taxon>
        <taxon>Microbacterium</taxon>
    </lineage>
</organism>
<dbReference type="Gene3D" id="3.40.50.1820">
    <property type="entry name" value="alpha/beta hydrolase"/>
    <property type="match status" value="1"/>
</dbReference>
<dbReference type="InterPro" id="IPR008391">
    <property type="entry name" value="AXE1_dom"/>
</dbReference>
<name>A0ABP9A772_9MICO</name>
<dbReference type="PANTHER" id="PTHR40111">
    <property type="entry name" value="CEPHALOSPORIN-C DEACETYLASE"/>
    <property type="match status" value="1"/>
</dbReference>
<dbReference type="RefSeq" id="WP_345438727.1">
    <property type="nucleotide sequence ID" value="NZ_BAABKO010000003.1"/>
</dbReference>
<reference evidence="3" key="1">
    <citation type="journal article" date="2019" name="Int. J. Syst. Evol. Microbiol.">
        <title>The Global Catalogue of Microorganisms (GCM) 10K type strain sequencing project: providing services to taxonomists for standard genome sequencing and annotation.</title>
        <authorList>
            <consortium name="The Broad Institute Genomics Platform"/>
            <consortium name="The Broad Institute Genome Sequencing Center for Infectious Disease"/>
            <person name="Wu L."/>
            <person name="Ma J."/>
        </authorList>
    </citation>
    <scope>NUCLEOTIDE SEQUENCE [LARGE SCALE GENOMIC DNA]</scope>
    <source>
        <strain evidence="3">JCM 18537</strain>
    </source>
</reference>
<dbReference type="InterPro" id="IPR039069">
    <property type="entry name" value="CE7"/>
</dbReference>
<dbReference type="Proteomes" id="UP001501645">
    <property type="component" value="Unassembled WGS sequence"/>
</dbReference>
<comment type="caution">
    <text evidence="2">The sequence shown here is derived from an EMBL/GenBank/DDBJ whole genome shotgun (WGS) entry which is preliminary data.</text>
</comment>
<accession>A0ABP9A772</accession>
<dbReference type="SUPFAM" id="SSF53474">
    <property type="entry name" value="alpha/beta-Hydrolases"/>
    <property type="match status" value="1"/>
</dbReference>
<gene>
    <name evidence="2" type="ORF">GCM10023351_20180</name>
</gene>